<sequence>MTQSRFTFELSERKNSNEILVRAFSKLLSFKPMHLRSLFGARIIIIINLCTGIQLTQFADGATDEPCRQSKCRAAFPAPKVSYVSKIVMGVEDKVNLV</sequence>
<organism evidence="1 2">
    <name type="scientific">Ramazzottius varieornatus</name>
    <name type="common">Water bear</name>
    <name type="synonym">Tardigrade</name>
    <dbReference type="NCBI Taxonomy" id="947166"/>
    <lineage>
        <taxon>Eukaryota</taxon>
        <taxon>Metazoa</taxon>
        <taxon>Ecdysozoa</taxon>
        <taxon>Tardigrada</taxon>
        <taxon>Eutardigrada</taxon>
        <taxon>Parachela</taxon>
        <taxon>Hypsibioidea</taxon>
        <taxon>Ramazzottiidae</taxon>
        <taxon>Ramazzottius</taxon>
    </lineage>
</organism>
<proteinExistence type="predicted"/>
<dbReference type="Proteomes" id="UP000186922">
    <property type="component" value="Unassembled WGS sequence"/>
</dbReference>
<evidence type="ECO:0000313" key="2">
    <source>
        <dbReference type="Proteomes" id="UP000186922"/>
    </source>
</evidence>
<dbReference type="EMBL" id="BDGG01000014">
    <property type="protein sequence ID" value="GAV07171.1"/>
    <property type="molecule type" value="Genomic_DNA"/>
</dbReference>
<gene>
    <name evidence="1" type="primary">RvY_17046</name>
    <name evidence="1" type="synonym">RvY_17046.2</name>
    <name evidence="1" type="ORF">RvY_17046-2</name>
</gene>
<keyword evidence="2" id="KW-1185">Reference proteome</keyword>
<dbReference type="AlphaFoldDB" id="A0A1D1W186"/>
<comment type="caution">
    <text evidence="1">The sequence shown here is derived from an EMBL/GenBank/DDBJ whole genome shotgun (WGS) entry which is preliminary data.</text>
</comment>
<accession>A0A1D1W186</accession>
<name>A0A1D1W186_RAMVA</name>
<protein>
    <submittedName>
        <fullName evidence="1">Uncharacterized protein</fullName>
    </submittedName>
</protein>
<evidence type="ECO:0000313" key="1">
    <source>
        <dbReference type="EMBL" id="GAV07171.1"/>
    </source>
</evidence>
<reference evidence="1 2" key="1">
    <citation type="journal article" date="2016" name="Nat. Commun.">
        <title>Extremotolerant tardigrade genome and improved radiotolerance of human cultured cells by tardigrade-unique protein.</title>
        <authorList>
            <person name="Hashimoto T."/>
            <person name="Horikawa D.D."/>
            <person name="Saito Y."/>
            <person name="Kuwahara H."/>
            <person name="Kozuka-Hata H."/>
            <person name="Shin-I T."/>
            <person name="Minakuchi Y."/>
            <person name="Ohishi K."/>
            <person name="Motoyama A."/>
            <person name="Aizu T."/>
            <person name="Enomoto A."/>
            <person name="Kondo K."/>
            <person name="Tanaka S."/>
            <person name="Hara Y."/>
            <person name="Koshikawa S."/>
            <person name="Sagara H."/>
            <person name="Miura T."/>
            <person name="Yokobori S."/>
            <person name="Miyagawa K."/>
            <person name="Suzuki Y."/>
            <person name="Kubo T."/>
            <person name="Oyama M."/>
            <person name="Kohara Y."/>
            <person name="Fujiyama A."/>
            <person name="Arakawa K."/>
            <person name="Katayama T."/>
            <person name="Toyoda A."/>
            <person name="Kunieda T."/>
        </authorList>
    </citation>
    <scope>NUCLEOTIDE SEQUENCE [LARGE SCALE GENOMIC DNA]</scope>
    <source>
        <strain evidence="1 2">YOKOZUNA-1</strain>
    </source>
</reference>